<dbReference type="EMBL" id="JAGGLL010000015">
    <property type="protein sequence ID" value="MBP2022329.1"/>
    <property type="molecule type" value="Genomic_DNA"/>
</dbReference>
<dbReference type="CDD" id="cd00158">
    <property type="entry name" value="RHOD"/>
    <property type="match status" value="1"/>
</dbReference>
<evidence type="ECO:0000259" key="1">
    <source>
        <dbReference type="PROSITE" id="PS50206"/>
    </source>
</evidence>
<comment type="caution">
    <text evidence="2">The sequence shown here is derived from an EMBL/GenBank/DDBJ whole genome shotgun (WGS) entry which is preliminary data.</text>
</comment>
<organism evidence="2 3">
    <name type="scientific">Clostridium punense</name>
    <dbReference type="NCBI Taxonomy" id="1054297"/>
    <lineage>
        <taxon>Bacteria</taxon>
        <taxon>Bacillati</taxon>
        <taxon>Bacillota</taxon>
        <taxon>Clostridia</taxon>
        <taxon>Eubacteriales</taxon>
        <taxon>Clostridiaceae</taxon>
        <taxon>Clostridium</taxon>
    </lineage>
</organism>
<feature type="domain" description="Rhodanese" evidence="1">
    <location>
        <begin position="20"/>
        <end position="107"/>
    </location>
</feature>
<gene>
    <name evidence="2" type="ORF">J2Z44_002150</name>
</gene>
<dbReference type="PROSITE" id="PS50206">
    <property type="entry name" value="RHODANESE_3"/>
    <property type="match status" value="1"/>
</dbReference>
<accession>A0ABS4K3G2</accession>
<evidence type="ECO:0000313" key="3">
    <source>
        <dbReference type="Proteomes" id="UP001519308"/>
    </source>
</evidence>
<dbReference type="Gene3D" id="3.40.250.10">
    <property type="entry name" value="Rhodanese-like domain"/>
    <property type="match status" value="1"/>
</dbReference>
<dbReference type="SMART" id="SM00450">
    <property type="entry name" value="RHOD"/>
    <property type="match status" value="1"/>
</dbReference>
<dbReference type="SUPFAM" id="SSF52821">
    <property type="entry name" value="Rhodanese/Cell cycle control phosphatase"/>
    <property type="match status" value="1"/>
</dbReference>
<dbReference type="RefSeq" id="WP_031271533.1">
    <property type="nucleotide sequence ID" value="NZ_JAGGLL010000015.1"/>
</dbReference>
<dbReference type="InterPro" id="IPR050229">
    <property type="entry name" value="GlpE_sulfurtransferase"/>
</dbReference>
<keyword evidence="3" id="KW-1185">Reference proteome</keyword>
<dbReference type="PANTHER" id="PTHR43031:SF1">
    <property type="entry name" value="PYRIDINE NUCLEOTIDE-DISULPHIDE OXIDOREDUCTASE"/>
    <property type="match status" value="1"/>
</dbReference>
<dbReference type="Proteomes" id="UP001519308">
    <property type="component" value="Unassembled WGS sequence"/>
</dbReference>
<name>A0ABS4K3G2_9CLOT</name>
<evidence type="ECO:0000313" key="2">
    <source>
        <dbReference type="EMBL" id="MBP2022329.1"/>
    </source>
</evidence>
<sequence length="107" mass="12041">MNNSKVKNITSTEAKDLIHENSDTIILDVRTKGEYLSGHIPGAKLASLNLLPDDIDDFEEYKNKPIIIYCASGVRSKTAVNILLENGFSDIHHLYKGFSSWNFDIEK</sequence>
<dbReference type="InterPro" id="IPR036873">
    <property type="entry name" value="Rhodanese-like_dom_sf"/>
</dbReference>
<proteinExistence type="predicted"/>
<dbReference type="Pfam" id="PF00581">
    <property type="entry name" value="Rhodanese"/>
    <property type="match status" value="1"/>
</dbReference>
<reference evidence="2 3" key="1">
    <citation type="submission" date="2021-03" db="EMBL/GenBank/DDBJ databases">
        <title>Genomic Encyclopedia of Type Strains, Phase IV (KMG-IV): sequencing the most valuable type-strain genomes for metagenomic binning, comparative biology and taxonomic classification.</title>
        <authorList>
            <person name="Goeker M."/>
        </authorList>
    </citation>
    <scope>NUCLEOTIDE SEQUENCE [LARGE SCALE GENOMIC DNA]</scope>
    <source>
        <strain evidence="2 3">DSM 28650</strain>
    </source>
</reference>
<dbReference type="InterPro" id="IPR001763">
    <property type="entry name" value="Rhodanese-like_dom"/>
</dbReference>
<protein>
    <submittedName>
        <fullName evidence="2">Rhodanese-related sulfurtransferase</fullName>
    </submittedName>
</protein>
<dbReference type="PANTHER" id="PTHR43031">
    <property type="entry name" value="FAD-DEPENDENT OXIDOREDUCTASE"/>
    <property type="match status" value="1"/>
</dbReference>